<dbReference type="SUPFAM" id="SSF52949">
    <property type="entry name" value="Macro domain-like"/>
    <property type="match status" value="1"/>
</dbReference>
<evidence type="ECO:0000313" key="1">
    <source>
        <dbReference type="EMBL" id="PMP82716.1"/>
    </source>
</evidence>
<feature type="non-terminal residue" evidence="1">
    <location>
        <position position="1"/>
    </location>
</feature>
<evidence type="ECO:0000313" key="2">
    <source>
        <dbReference type="Proteomes" id="UP000236910"/>
    </source>
</evidence>
<comment type="caution">
    <text evidence="1">The sequence shown here is derived from an EMBL/GenBank/DDBJ whole genome shotgun (WGS) entry which is preliminary data.</text>
</comment>
<dbReference type="Proteomes" id="UP000236910">
    <property type="component" value="Unassembled WGS sequence"/>
</dbReference>
<proteinExistence type="predicted"/>
<protein>
    <recommendedName>
        <fullName evidence="3">Macro domain-containing protein</fullName>
    </recommendedName>
</protein>
<gene>
    <name evidence="1" type="ORF">C0175_03165</name>
</gene>
<dbReference type="InterPro" id="IPR043472">
    <property type="entry name" value="Macro_dom-like"/>
</dbReference>
<reference evidence="1 2" key="1">
    <citation type="submission" date="2018-01" db="EMBL/GenBank/DDBJ databases">
        <title>Metagenomic assembled genomes from two thermal pools in the Uzon Caldera, Kamchatka, Russia.</title>
        <authorList>
            <person name="Wilkins L."/>
            <person name="Ettinger C."/>
        </authorList>
    </citation>
    <scope>NUCLEOTIDE SEQUENCE [LARGE SCALE GENOMIC DNA]</scope>
    <source>
        <strain evidence="1">ARK-10</strain>
    </source>
</reference>
<evidence type="ECO:0008006" key="3">
    <source>
        <dbReference type="Google" id="ProtNLM"/>
    </source>
</evidence>
<dbReference type="PANTHER" id="PTHR12521:SF0">
    <property type="entry name" value="ADP-RIBOSE GLYCOHYDROLASE OARD1"/>
    <property type="match status" value="1"/>
</dbReference>
<name>A0A2J6X729_9BACT</name>
<dbReference type="PANTHER" id="PTHR12521">
    <property type="entry name" value="PROTEIN C6ORF130"/>
    <property type="match status" value="1"/>
</dbReference>
<dbReference type="EMBL" id="PNIX01000181">
    <property type="protein sequence ID" value="PMP82716.1"/>
    <property type="molecule type" value="Genomic_DNA"/>
</dbReference>
<organism evidence="1 2">
    <name type="scientific">Caldisericum exile</name>
    <dbReference type="NCBI Taxonomy" id="693075"/>
    <lineage>
        <taxon>Bacteria</taxon>
        <taxon>Pseudomonadati</taxon>
        <taxon>Caldisericota/Cryosericota group</taxon>
        <taxon>Caldisericota</taxon>
        <taxon>Caldisericia</taxon>
        <taxon>Caldisericales</taxon>
        <taxon>Caldisericaceae</taxon>
        <taxon>Caldisericum</taxon>
    </lineage>
</organism>
<dbReference type="GO" id="GO:0140291">
    <property type="term" value="P:peptidyl-glutamate ADP-deribosylation"/>
    <property type="evidence" value="ECO:0007669"/>
    <property type="project" value="TreeGrafter"/>
</dbReference>
<dbReference type="InterPro" id="IPR050892">
    <property type="entry name" value="ADP-ribose_metab_enzymes"/>
</dbReference>
<dbReference type="AlphaFoldDB" id="A0A2J6X729"/>
<accession>A0A2J6X729</accession>
<dbReference type="Gene3D" id="3.40.220.10">
    <property type="entry name" value="Leucine Aminopeptidase, subunit E, domain 1"/>
    <property type="match status" value="1"/>
</dbReference>
<sequence length="182" mass="20878">ILQKIPLLNVSFQGSITKPGDLWVWEGKNIVIGNMATKDDYKLPSKIEWISKGIENLKHEILSRKLKSVAIPKIGAFLGHLDWEHVEKEILKLYDLECEMIIATDIIIGPKEYKAIEKISDLVSRCSPENSPLFDCDCQKEIIKVIKLIKENSNKIKRFRDILNIKGVEDKSYKMLIDITSK</sequence>